<comment type="caution">
    <text evidence="7">The sequence shown here is derived from an EMBL/GenBank/DDBJ whole genome shotgun (WGS) entry which is preliminary data.</text>
</comment>
<dbReference type="SUPFAM" id="SSF53901">
    <property type="entry name" value="Thiolase-like"/>
    <property type="match status" value="1"/>
</dbReference>
<dbReference type="NCBIfam" id="NF006829">
    <property type="entry name" value="PRK09352.1"/>
    <property type="match status" value="1"/>
</dbReference>
<dbReference type="GO" id="GO:0044550">
    <property type="term" value="P:secondary metabolite biosynthetic process"/>
    <property type="evidence" value="ECO:0007669"/>
    <property type="project" value="TreeGrafter"/>
</dbReference>
<dbReference type="InterPro" id="IPR016039">
    <property type="entry name" value="Thiolase-like"/>
</dbReference>
<dbReference type="GO" id="GO:0006633">
    <property type="term" value="P:fatty acid biosynthetic process"/>
    <property type="evidence" value="ECO:0007669"/>
    <property type="project" value="InterPro"/>
</dbReference>
<feature type="region of interest" description="Disordered" evidence="4">
    <location>
        <begin position="1"/>
        <end position="26"/>
    </location>
</feature>
<dbReference type="PANTHER" id="PTHR34069">
    <property type="entry name" value="3-OXOACYL-[ACYL-CARRIER-PROTEIN] SYNTHASE 3"/>
    <property type="match status" value="1"/>
</dbReference>
<dbReference type="Proteomes" id="UP000320888">
    <property type="component" value="Unassembled WGS sequence"/>
</dbReference>
<dbReference type="CDD" id="cd00830">
    <property type="entry name" value="KAS_III"/>
    <property type="match status" value="1"/>
</dbReference>
<dbReference type="EMBL" id="VKLS01000013">
    <property type="protein sequence ID" value="TSB43748.1"/>
    <property type="molecule type" value="Genomic_DNA"/>
</dbReference>
<dbReference type="AlphaFoldDB" id="A0A553ZQJ8"/>
<dbReference type="OrthoDB" id="9815506at2"/>
<keyword evidence="1" id="KW-0963">Cytoplasm</keyword>
<keyword evidence="8" id="KW-1185">Reference proteome</keyword>
<dbReference type="Pfam" id="PF08545">
    <property type="entry name" value="ACP_syn_III"/>
    <property type="match status" value="1"/>
</dbReference>
<evidence type="ECO:0000256" key="1">
    <source>
        <dbReference type="ARBA" id="ARBA00022490"/>
    </source>
</evidence>
<evidence type="ECO:0000259" key="5">
    <source>
        <dbReference type="Pfam" id="PF08541"/>
    </source>
</evidence>
<feature type="domain" description="Beta-ketoacyl-[acyl-carrier-protein] synthase III C-terminal" evidence="5">
    <location>
        <begin position="266"/>
        <end position="352"/>
    </location>
</feature>
<name>A0A553ZQJ8_9ACTN</name>
<dbReference type="PANTHER" id="PTHR34069:SF2">
    <property type="entry name" value="BETA-KETOACYL-[ACYL-CARRIER-PROTEIN] SYNTHASE III"/>
    <property type="match status" value="1"/>
</dbReference>
<dbReference type="GO" id="GO:0004315">
    <property type="term" value="F:3-oxoacyl-[acyl-carrier-protein] synthase activity"/>
    <property type="evidence" value="ECO:0007669"/>
    <property type="project" value="InterPro"/>
</dbReference>
<dbReference type="RefSeq" id="WP_143940293.1">
    <property type="nucleotide sequence ID" value="NZ_VKLS01000013.1"/>
</dbReference>
<organism evidence="7 8">
    <name type="scientific">Streptomyces benahoarensis</name>
    <dbReference type="NCBI Taxonomy" id="2595054"/>
    <lineage>
        <taxon>Bacteria</taxon>
        <taxon>Bacillati</taxon>
        <taxon>Actinomycetota</taxon>
        <taxon>Actinomycetes</taxon>
        <taxon>Kitasatosporales</taxon>
        <taxon>Streptomycetaceae</taxon>
        <taxon>Streptomyces</taxon>
    </lineage>
</organism>
<evidence type="ECO:0000313" key="8">
    <source>
        <dbReference type="Proteomes" id="UP000320888"/>
    </source>
</evidence>
<gene>
    <name evidence="7" type="ORF">FNZ23_02675</name>
</gene>
<keyword evidence="3 7" id="KW-0012">Acyltransferase</keyword>
<dbReference type="Pfam" id="PF08541">
    <property type="entry name" value="ACP_syn_III_C"/>
    <property type="match status" value="1"/>
</dbReference>
<evidence type="ECO:0000256" key="4">
    <source>
        <dbReference type="SAM" id="MobiDB-lite"/>
    </source>
</evidence>
<dbReference type="InterPro" id="IPR013751">
    <property type="entry name" value="ACP_syn_III_N"/>
</dbReference>
<dbReference type="GO" id="GO:0033818">
    <property type="term" value="F:beta-ketoacyl-acyl-carrier-protein synthase III activity"/>
    <property type="evidence" value="ECO:0007669"/>
    <property type="project" value="UniProtKB-EC"/>
</dbReference>
<accession>A0A553ZQJ8</accession>
<protein>
    <submittedName>
        <fullName evidence="7">Beta-ketoacyl-ACP synthase 3</fullName>
        <ecNumber evidence="7">2.3.1.180</ecNumber>
    </submittedName>
</protein>
<reference evidence="7 8" key="1">
    <citation type="submission" date="2019-07" db="EMBL/GenBank/DDBJ databases">
        <title>Draft genome for Streptomyces benahoarensis MZ03-48.</title>
        <authorList>
            <person name="Gonzalez-Pimentel J.L."/>
        </authorList>
    </citation>
    <scope>NUCLEOTIDE SEQUENCE [LARGE SCALE GENOMIC DNA]</scope>
    <source>
        <strain evidence="7 8">MZ03-48</strain>
    </source>
</reference>
<evidence type="ECO:0000256" key="3">
    <source>
        <dbReference type="ARBA" id="ARBA00023315"/>
    </source>
</evidence>
<keyword evidence="2 7" id="KW-0808">Transferase</keyword>
<dbReference type="Gene3D" id="3.40.47.10">
    <property type="match status" value="1"/>
</dbReference>
<feature type="domain" description="Beta-ketoacyl-[acyl-carrier-protein] synthase III N-terminal" evidence="6">
    <location>
        <begin position="139"/>
        <end position="209"/>
    </location>
</feature>
<sequence length="356" mass="37834">MPHGLIPATRDIPDKDQAPRPLNAAAGLKRPVGIRSTGLYVPPRVVTNEELTRTLDTSDAWITTRTGIKERRFLEPGMATSDMSTEAARQALSRGGVDPAELDAIVLTTFTPDQPLPSTALMVKQALGAHRAIPLDLTQAACAGGIYALLVAAHLLQNDSYSHVLVIGADAGSRATDPQDRGTRVFLGDAAGAVLLGPGAPGFGLLSWDTGDELSYDVEIPAGGSRLPTSQATADGRGQYLKMLGKSVWNMATGRLPDSIRQTALRAGVELDEVRYFLLHQANLNIINEAMQSLGVPAERAPTTVGRFGNTAAASMFTVLHETMENGVRHGDHLIMSGIGAGFLWGSACFRYDGRE</sequence>
<dbReference type="EC" id="2.3.1.180" evidence="7"/>
<evidence type="ECO:0000313" key="7">
    <source>
        <dbReference type="EMBL" id="TSB43748.1"/>
    </source>
</evidence>
<evidence type="ECO:0000259" key="6">
    <source>
        <dbReference type="Pfam" id="PF08545"/>
    </source>
</evidence>
<dbReference type="InterPro" id="IPR013747">
    <property type="entry name" value="ACP_syn_III_C"/>
</dbReference>
<evidence type="ECO:0000256" key="2">
    <source>
        <dbReference type="ARBA" id="ARBA00022679"/>
    </source>
</evidence>
<proteinExistence type="predicted"/>